<protein>
    <recommendedName>
        <fullName evidence="4">Outer membrane protein beta-barrel domain-containing protein</fullName>
    </recommendedName>
</protein>
<reference evidence="2 3" key="1">
    <citation type="submission" date="2018-11" db="EMBL/GenBank/DDBJ databases">
        <authorList>
            <person name="Criscuolo A."/>
        </authorList>
    </citation>
    <scope>NUCLEOTIDE SEQUENCE [LARGE SCALE GENOMIC DNA]</scope>
    <source>
        <strain evidence="2">ACIP111625</strain>
    </source>
</reference>
<gene>
    <name evidence="2" type="ORF">XINFAN_01310</name>
</gene>
<evidence type="ECO:0008006" key="4">
    <source>
        <dbReference type="Google" id="ProtNLM"/>
    </source>
</evidence>
<dbReference type="RefSeq" id="WP_124085729.1">
    <property type="nucleotide sequence ID" value="NZ_UXAW01000051.1"/>
</dbReference>
<dbReference type="Proteomes" id="UP000277498">
    <property type="component" value="Unassembled WGS sequence"/>
</dbReference>
<accession>A0A3P5X8S1</accession>
<dbReference type="EMBL" id="UXAW01000051">
    <property type="protein sequence ID" value="VDC24839.1"/>
    <property type="molecule type" value="Genomic_DNA"/>
</dbReference>
<name>A0A3P5X8S1_9RHOB</name>
<keyword evidence="3" id="KW-1185">Reference proteome</keyword>
<evidence type="ECO:0000313" key="2">
    <source>
        <dbReference type="EMBL" id="VDC24839.1"/>
    </source>
</evidence>
<evidence type="ECO:0000256" key="1">
    <source>
        <dbReference type="SAM" id="SignalP"/>
    </source>
</evidence>
<sequence length="241" mass="25622">MIRNLSGAVAIAVLGSLPALAEDWSGQITPYIWATGFGGDITPFTGAPTLSFDKSFSDVLEDLDGAFFLSGYARQDRLVLMGDLSWSSSSKSGRVPPGLPAEGKLTQRSLTMLMGWRAVENQGFSLDLLGGARAWSIKSSIAVAGGLIHASPGKNFVDPILAARANIAMGPQWSALVYADFGGFGVGSESTSQVLATVNYEVNDNLWLSFGYRQLNVDYRSGGTEVDVRMGGPLIGATWRF</sequence>
<dbReference type="AlphaFoldDB" id="A0A3P5X8S1"/>
<keyword evidence="1" id="KW-0732">Signal</keyword>
<dbReference type="OrthoDB" id="6555107at2"/>
<proteinExistence type="predicted"/>
<feature type="chain" id="PRO_5018227488" description="Outer membrane protein beta-barrel domain-containing protein" evidence="1">
    <location>
        <begin position="22"/>
        <end position="241"/>
    </location>
</feature>
<organism evidence="2 3">
    <name type="scientific">Pseudogemmobacter humi</name>
    <dbReference type="NCBI Taxonomy" id="2483812"/>
    <lineage>
        <taxon>Bacteria</taxon>
        <taxon>Pseudomonadati</taxon>
        <taxon>Pseudomonadota</taxon>
        <taxon>Alphaproteobacteria</taxon>
        <taxon>Rhodobacterales</taxon>
        <taxon>Paracoccaceae</taxon>
        <taxon>Pseudogemmobacter</taxon>
    </lineage>
</organism>
<evidence type="ECO:0000313" key="3">
    <source>
        <dbReference type="Proteomes" id="UP000277498"/>
    </source>
</evidence>
<dbReference type="InterPro" id="IPR011250">
    <property type="entry name" value="OMP/PagP_B-barrel"/>
</dbReference>
<feature type="signal peptide" evidence="1">
    <location>
        <begin position="1"/>
        <end position="21"/>
    </location>
</feature>
<dbReference type="SUPFAM" id="SSF56925">
    <property type="entry name" value="OMPA-like"/>
    <property type="match status" value="1"/>
</dbReference>